<dbReference type="GO" id="GO:0006412">
    <property type="term" value="P:translation"/>
    <property type="evidence" value="ECO:0007669"/>
    <property type="project" value="UniProtKB-UniRule"/>
</dbReference>
<accession>A0A8J8MG82</accession>
<dbReference type="Pfam" id="PF03948">
    <property type="entry name" value="Ribosomal_L9_C"/>
    <property type="match status" value="1"/>
</dbReference>
<feature type="domain" description="Ribosomal protein L9" evidence="8">
    <location>
        <begin position="13"/>
        <end position="40"/>
    </location>
</feature>
<keyword evidence="5 7" id="KW-0687">Ribonucleoprotein</keyword>
<dbReference type="GO" id="GO:0005840">
    <property type="term" value="C:ribosome"/>
    <property type="evidence" value="ECO:0007669"/>
    <property type="project" value="UniProtKB-KW"/>
</dbReference>
<keyword evidence="10" id="KW-1185">Reference proteome</keyword>
<dbReference type="EMBL" id="CP058649">
    <property type="protein sequence ID" value="QUI20932.1"/>
    <property type="molecule type" value="Genomic_DNA"/>
</dbReference>
<dbReference type="GO" id="GO:0019843">
    <property type="term" value="F:rRNA binding"/>
    <property type="evidence" value="ECO:0007669"/>
    <property type="project" value="UniProtKB-UniRule"/>
</dbReference>
<dbReference type="PROSITE" id="PS00651">
    <property type="entry name" value="RIBOSOMAL_L9"/>
    <property type="match status" value="1"/>
</dbReference>
<dbReference type="NCBIfam" id="TIGR00158">
    <property type="entry name" value="L9"/>
    <property type="match status" value="1"/>
</dbReference>
<protein>
    <recommendedName>
        <fullName evidence="6 7">Large ribosomal subunit protein bL9</fullName>
    </recommendedName>
</protein>
<evidence type="ECO:0000256" key="7">
    <source>
        <dbReference type="HAMAP-Rule" id="MF_00503"/>
    </source>
</evidence>
<dbReference type="SUPFAM" id="SSF55653">
    <property type="entry name" value="Ribosomal protein L9 C-domain"/>
    <property type="match status" value="1"/>
</dbReference>
<dbReference type="InterPro" id="IPR000244">
    <property type="entry name" value="Ribosomal_bL9"/>
</dbReference>
<dbReference type="SUPFAM" id="SSF55658">
    <property type="entry name" value="L9 N-domain-like"/>
    <property type="match status" value="1"/>
</dbReference>
<evidence type="ECO:0000256" key="5">
    <source>
        <dbReference type="ARBA" id="ARBA00023274"/>
    </source>
</evidence>
<name>A0A8J8MG82_9FIRM</name>
<evidence type="ECO:0000256" key="2">
    <source>
        <dbReference type="ARBA" id="ARBA00022730"/>
    </source>
</evidence>
<reference evidence="9" key="1">
    <citation type="submission" date="2020-07" db="EMBL/GenBank/DDBJ databases">
        <title>Vallitalea pronyensis genome.</title>
        <authorList>
            <person name="Postec A."/>
        </authorList>
    </citation>
    <scope>NUCLEOTIDE SEQUENCE</scope>
    <source>
        <strain evidence="9">FatNI3</strain>
    </source>
</reference>
<dbReference type="InterPro" id="IPR020069">
    <property type="entry name" value="Ribosomal_bL9_C"/>
</dbReference>
<dbReference type="Gene3D" id="3.40.5.10">
    <property type="entry name" value="Ribosomal protein L9, N-terminal domain"/>
    <property type="match status" value="1"/>
</dbReference>
<dbReference type="InterPro" id="IPR020594">
    <property type="entry name" value="Ribosomal_bL9_bac/chp"/>
</dbReference>
<dbReference type="FunFam" id="3.40.5.10:FF:000002">
    <property type="entry name" value="50S ribosomal protein L9"/>
    <property type="match status" value="1"/>
</dbReference>
<dbReference type="PANTHER" id="PTHR21368">
    <property type="entry name" value="50S RIBOSOMAL PROTEIN L9"/>
    <property type="match status" value="1"/>
</dbReference>
<dbReference type="HAMAP" id="MF_00503">
    <property type="entry name" value="Ribosomal_bL9"/>
    <property type="match status" value="1"/>
</dbReference>
<keyword evidence="2 7" id="KW-0699">rRNA-binding</keyword>
<evidence type="ECO:0000259" key="8">
    <source>
        <dbReference type="PROSITE" id="PS00651"/>
    </source>
</evidence>
<dbReference type="RefSeq" id="WP_212696391.1">
    <property type="nucleotide sequence ID" value="NZ_CP058649.1"/>
</dbReference>
<dbReference type="GO" id="GO:1990904">
    <property type="term" value="C:ribonucleoprotein complex"/>
    <property type="evidence" value="ECO:0007669"/>
    <property type="project" value="UniProtKB-KW"/>
</dbReference>
<dbReference type="Gene3D" id="3.10.430.100">
    <property type="entry name" value="Ribosomal protein L9, C-terminal domain"/>
    <property type="match status" value="1"/>
</dbReference>
<dbReference type="KEGG" id="vpy:HZI73_00790"/>
<evidence type="ECO:0000256" key="4">
    <source>
        <dbReference type="ARBA" id="ARBA00022980"/>
    </source>
</evidence>
<keyword evidence="3 7" id="KW-0694">RNA-binding</keyword>
<evidence type="ECO:0000313" key="10">
    <source>
        <dbReference type="Proteomes" id="UP000683246"/>
    </source>
</evidence>
<keyword evidence="4 7" id="KW-0689">Ribosomal protein</keyword>
<dbReference type="AlphaFoldDB" id="A0A8J8MG82"/>
<evidence type="ECO:0000313" key="9">
    <source>
        <dbReference type="EMBL" id="QUI20932.1"/>
    </source>
</evidence>
<dbReference type="InterPro" id="IPR020070">
    <property type="entry name" value="Ribosomal_bL9_N"/>
</dbReference>
<proteinExistence type="inferred from homology"/>
<comment type="function">
    <text evidence="7">Binds to the 23S rRNA.</text>
</comment>
<dbReference type="Pfam" id="PF01281">
    <property type="entry name" value="Ribosomal_L9_N"/>
    <property type="match status" value="1"/>
</dbReference>
<evidence type="ECO:0000256" key="1">
    <source>
        <dbReference type="ARBA" id="ARBA00010605"/>
    </source>
</evidence>
<dbReference type="GO" id="GO:0003735">
    <property type="term" value="F:structural constituent of ribosome"/>
    <property type="evidence" value="ECO:0007669"/>
    <property type="project" value="InterPro"/>
</dbReference>
<dbReference type="InterPro" id="IPR009027">
    <property type="entry name" value="Ribosomal_bL9/RNase_H1_N"/>
</dbReference>
<comment type="similarity">
    <text evidence="1 7">Belongs to the bacterial ribosomal protein bL9 family.</text>
</comment>
<gene>
    <name evidence="7" type="primary">rplI</name>
    <name evidence="9" type="ORF">HZI73_00790</name>
</gene>
<sequence length="148" mass="16405">MKVILLEDVKKLGKKGDLINASDGYARNFLFPKKLAVEATNAAMHDLKLKQQSEKRRQEELFKQSKELAEEIKGCAITIHVKAGDGGRIFGSVSTKEITKAAKEQLGLDIDKKKMLLKEPIKALGTHVIPIKLNAKVKTELTVKVQEA</sequence>
<dbReference type="InterPro" id="IPR036935">
    <property type="entry name" value="Ribosomal_bL9_N_sf"/>
</dbReference>
<evidence type="ECO:0000256" key="6">
    <source>
        <dbReference type="ARBA" id="ARBA00035292"/>
    </source>
</evidence>
<dbReference type="Proteomes" id="UP000683246">
    <property type="component" value="Chromosome"/>
</dbReference>
<dbReference type="InterPro" id="IPR036791">
    <property type="entry name" value="Ribosomal_bL9_C_sf"/>
</dbReference>
<evidence type="ECO:0000256" key="3">
    <source>
        <dbReference type="ARBA" id="ARBA00022884"/>
    </source>
</evidence>
<organism evidence="9 10">
    <name type="scientific">Vallitalea pronyensis</name>
    <dbReference type="NCBI Taxonomy" id="1348613"/>
    <lineage>
        <taxon>Bacteria</taxon>
        <taxon>Bacillati</taxon>
        <taxon>Bacillota</taxon>
        <taxon>Clostridia</taxon>
        <taxon>Lachnospirales</taxon>
        <taxon>Vallitaleaceae</taxon>
        <taxon>Vallitalea</taxon>
    </lineage>
</organism>